<proteinExistence type="predicted"/>
<name>A0ABT5QRN6_9GAMM</name>
<evidence type="ECO:0000256" key="1">
    <source>
        <dbReference type="SAM" id="SignalP"/>
    </source>
</evidence>
<feature type="domain" description="DUF4399" evidence="2">
    <location>
        <begin position="50"/>
        <end position="141"/>
    </location>
</feature>
<organism evidence="3 4">
    <name type="scientific">Enterovibrio qingdaonensis</name>
    <dbReference type="NCBI Taxonomy" id="2899818"/>
    <lineage>
        <taxon>Bacteria</taxon>
        <taxon>Pseudomonadati</taxon>
        <taxon>Pseudomonadota</taxon>
        <taxon>Gammaproteobacteria</taxon>
        <taxon>Vibrionales</taxon>
        <taxon>Vibrionaceae</taxon>
        <taxon>Enterovibrio</taxon>
    </lineage>
</organism>
<comment type="caution">
    <text evidence="3">The sequence shown here is derived from an EMBL/GenBank/DDBJ whole genome shotgun (WGS) entry which is preliminary data.</text>
</comment>
<keyword evidence="4" id="KW-1185">Reference proteome</keyword>
<sequence length="141" mass="15239">MKKVFSVLLPLLCAVFWSYTVQSATKSAEGAQVFLVEPKDGETVPGTFKVVFGVKGMSIVPAGNDQPNSGHHHLLINVDSLADFSLPLPANDNIKHFGGGQTETLLTLPKGKHTLQLLLGDHLHIPHDKPVLSEKITINVQ</sequence>
<dbReference type="EMBL" id="JAJUBB010000021">
    <property type="protein sequence ID" value="MDD1783656.1"/>
    <property type="molecule type" value="Genomic_DNA"/>
</dbReference>
<feature type="signal peptide" evidence="1">
    <location>
        <begin position="1"/>
        <end position="23"/>
    </location>
</feature>
<evidence type="ECO:0000313" key="3">
    <source>
        <dbReference type="EMBL" id="MDD1783656.1"/>
    </source>
</evidence>
<dbReference type="RefSeq" id="WP_274144680.1">
    <property type="nucleotide sequence ID" value="NZ_JAJUBB010000021.1"/>
</dbReference>
<accession>A0ABT5QRN6</accession>
<dbReference type="Pfam" id="PF14347">
    <property type="entry name" value="DUF4399"/>
    <property type="match status" value="1"/>
</dbReference>
<protein>
    <submittedName>
        <fullName evidence="3">DUF4399 domain-containing protein</fullName>
    </submittedName>
</protein>
<evidence type="ECO:0000259" key="2">
    <source>
        <dbReference type="Pfam" id="PF14347"/>
    </source>
</evidence>
<reference evidence="3" key="1">
    <citation type="submission" date="2021-12" db="EMBL/GenBank/DDBJ databases">
        <title>Enterovibrio ZSDZ35 sp. nov. and Enterovibrio ZSDZ42 sp. nov., isolated from coastal seawater in Qingdao.</title>
        <authorList>
            <person name="Zhang P."/>
        </authorList>
    </citation>
    <scope>NUCLEOTIDE SEQUENCE</scope>
    <source>
        <strain evidence="3">ZSDZ35</strain>
    </source>
</reference>
<gene>
    <name evidence="3" type="ORF">LRP49_20990</name>
</gene>
<dbReference type="Proteomes" id="UP001149821">
    <property type="component" value="Unassembled WGS sequence"/>
</dbReference>
<dbReference type="InterPro" id="IPR025512">
    <property type="entry name" value="DUF4399"/>
</dbReference>
<feature type="chain" id="PRO_5045407552" evidence="1">
    <location>
        <begin position="24"/>
        <end position="141"/>
    </location>
</feature>
<keyword evidence="1" id="KW-0732">Signal</keyword>
<evidence type="ECO:0000313" key="4">
    <source>
        <dbReference type="Proteomes" id="UP001149821"/>
    </source>
</evidence>